<evidence type="ECO:0000313" key="1">
    <source>
        <dbReference type="EMBL" id="PUZ50773.1"/>
    </source>
</evidence>
<gene>
    <name evidence="1" type="ORF">GQ55_6G086600</name>
</gene>
<proteinExistence type="predicted"/>
<dbReference type="AlphaFoldDB" id="A0A2T7D5F0"/>
<dbReference type="Gramene" id="PUZ50773">
    <property type="protein sequence ID" value="PUZ50773"/>
    <property type="gene ID" value="GQ55_6G086600"/>
</dbReference>
<dbReference type="Proteomes" id="UP000244336">
    <property type="component" value="Chromosome 6"/>
</dbReference>
<reference evidence="1 2" key="1">
    <citation type="submission" date="2018-04" db="EMBL/GenBank/DDBJ databases">
        <title>WGS assembly of Panicum hallii var. hallii HAL2.</title>
        <authorList>
            <person name="Lovell J."/>
            <person name="Jenkins J."/>
            <person name="Lowry D."/>
            <person name="Mamidi S."/>
            <person name="Sreedasyam A."/>
            <person name="Weng X."/>
            <person name="Barry K."/>
            <person name="Bonette J."/>
            <person name="Campitelli B."/>
            <person name="Daum C."/>
            <person name="Gordon S."/>
            <person name="Gould B."/>
            <person name="Lipzen A."/>
            <person name="MacQueen A."/>
            <person name="Palacio-Mejia J."/>
            <person name="Plott C."/>
            <person name="Shakirov E."/>
            <person name="Shu S."/>
            <person name="Yoshinaga Y."/>
            <person name="Zane M."/>
            <person name="Rokhsar D."/>
            <person name="Grimwood J."/>
            <person name="Schmutz J."/>
            <person name="Juenger T."/>
        </authorList>
    </citation>
    <scope>NUCLEOTIDE SEQUENCE [LARGE SCALE GENOMIC DNA]</scope>
    <source>
        <strain evidence="2">cv. HAL2</strain>
    </source>
</reference>
<keyword evidence="2" id="KW-1185">Reference proteome</keyword>
<organism evidence="1 2">
    <name type="scientific">Panicum hallii var. hallii</name>
    <dbReference type="NCBI Taxonomy" id="1504633"/>
    <lineage>
        <taxon>Eukaryota</taxon>
        <taxon>Viridiplantae</taxon>
        <taxon>Streptophyta</taxon>
        <taxon>Embryophyta</taxon>
        <taxon>Tracheophyta</taxon>
        <taxon>Spermatophyta</taxon>
        <taxon>Magnoliopsida</taxon>
        <taxon>Liliopsida</taxon>
        <taxon>Poales</taxon>
        <taxon>Poaceae</taxon>
        <taxon>PACMAD clade</taxon>
        <taxon>Panicoideae</taxon>
        <taxon>Panicodae</taxon>
        <taxon>Paniceae</taxon>
        <taxon>Panicinae</taxon>
        <taxon>Panicum</taxon>
        <taxon>Panicum sect. Panicum</taxon>
    </lineage>
</organism>
<evidence type="ECO:0000313" key="2">
    <source>
        <dbReference type="Proteomes" id="UP000244336"/>
    </source>
</evidence>
<dbReference type="EMBL" id="CM009754">
    <property type="protein sequence ID" value="PUZ50773.1"/>
    <property type="molecule type" value="Genomic_DNA"/>
</dbReference>
<sequence>MLIRKTKCPQSAPHVALVLFHRSPPPPTIFSFCSFIGGSGKQYTGCTCTSPIRPSIFVPANCLMNLLTGFS</sequence>
<accession>A0A2T7D5F0</accession>
<name>A0A2T7D5F0_9POAL</name>
<protein>
    <submittedName>
        <fullName evidence="1">Uncharacterized protein</fullName>
    </submittedName>
</protein>